<sequence length="77" mass="8850">MATNDLLLIVVAAFFGYLLLAIRQDEKRKVERRTRDLGPPGDLERRSMERRLSSPSLVWAFRAMGRSLGRHLGGRRL</sequence>
<keyword evidence="2" id="KW-0472">Membrane</keyword>
<reference evidence="3 4" key="1">
    <citation type="journal article" date="2023" name="Antonie Van Leeuwenhoek">
        <title>Mesoterricola silvestris gen. nov., sp. nov., Mesoterricola sediminis sp. nov., Geothrix oryzae sp. nov., Geothrix edaphica sp. nov., Geothrix rubra sp. nov., and Geothrix limicola sp. nov., six novel members of Acidobacteriota isolated from soils.</title>
        <authorList>
            <person name="Itoh H."/>
            <person name="Sugisawa Y."/>
            <person name="Mise K."/>
            <person name="Xu Z."/>
            <person name="Kuniyasu M."/>
            <person name="Ushijima N."/>
            <person name="Kawano K."/>
            <person name="Kobayashi E."/>
            <person name="Shiratori Y."/>
            <person name="Masuda Y."/>
            <person name="Senoo K."/>
        </authorList>
    </citation>
    <scope>NUCLEOTIDE SEQUENCE [LARGE SCALE GENOMIC DNA]</scope>
    <source>
        <strain evidence="3 4">Red804</strain>
    </source>
</reference>
<keyword evidence="2" id="KW-1133">Transmembrane helix</keyword>
<dbReference type="EMBL" id="BSDE01000004">
    <property type="protein sequence ID" value="GLH73727.1"/>
    <property type="molecule type" value="Genomic_DNA"/>
</dbReference>
<organism evidence="3 4">
    <name type="scientific">Geothrix limicola</name>
    <dbReference type="NCBI Taxonomy" id="2927978"/>
    <lineage>
        <taxon>Bacteria</taxon>
        <taxon>Pseudomonadati</taxon>
        <taxon>Acidobacteriota</taxon>
        <taxon>Holophagae</taxon>
        <taxon>Holophagales</taxon>
        <taxon>Holophagaceae</taxon>
        <taxon>Geothrix</taxon>
    </lineage>
</organism>
<evidence type="ECO:0000256" key="1">
    <source>
        <dbReference type="SAM" id="MobiDB-lite"/>
    </source>
</evidence>
<keyword evidence="2" id="KW-0812">Transmembrane</keyword>
<gene>
    <name evidence="3" type="ORF">GETHLI_22290</name>
</gene>
<protein>
    <submittedName>
        <fullName evidence="3">Uncharacterized protein</fullName>
    </submittedName>
</protein>
<comment type="caution">
    <text evidence="3">The sequence shown here is derived from an EMBL/GenBank/DDBJ whole genome shotgun (WGS) entry which is preliminary data.</text>
</comment>
<name>A0ABQ5QGK3_9BACT</name>
<evidence type="ECO:0000256" key="2">
    <source>
        <dbReference type="SAM" id="Phobius"/>
    </source>
</evidence>
<feature type="transmembrane region" description="Helical" evidence="2">
    <location>
        <begin position="6"/>
        <end position="23"/>
    </location>
</feature>
<evidence type="ECO:0000313" key="4">
    <source>
        <dbReference type="Proteomes" id="UP001165069"/>
    </source>
</evidence>
<keyword evidence="4" id="KW-1185">Reference proteome</keyword>
<dbReference type="RefSeq" id="WP_285575252.1">
    <property type="nucleotide sequence ID" value="NZ_BSDE01000004.1"/>
</dbReference>
<dbReference type="Proteomes" id="UP001165069">
    <property type="component" value="Unassembled WGS sequence"/>
</dbReference>
<accession>A0ABQ5QGK3</accession>
<feature type="region of interest" description="Disordered" evidence="1">
    <location>
        <begin position="28"/>
        <end position="49"/>
    </location>
</feature>
<evidence type="ECO:0000313" key="3">
    <source>
        <dbReference type="EMBL" id="GLH73727.1"/>
    </source>
</evidence>
<proteinExistence type="predicted"/>